<proteinExistence type="predicted"/>
<protein>
    <submittedName>
        <fullName evidence="1">Uncharacterized protein</fullName>
    </submittedName>
</protein>
<accession>A0A381UNF2</accession>
<dbReference type="AlphaFoldDB" id="A0A381UNF2"/>
<evidence type="ECO:0000313" key="1">
    <source>
        <dbReference type="EMBL" id="SVA28343.1"/>
    </source>
</evidence>
<sequence length="58" mass="6779">MSKLRFRRAPNLLGHFLRYRCARREGSTDRRLTNPGQRSDILGSNVFPFFDHYPADAP</sequence>
<reference evidence="1" key="1">
    <citation type="submission" date="2018-05" db="EMBL/GenBank/DDBJ databases">
        <authorList>
            <person name="Lanie J.A."/>
            <person name="Ng W.-L."/>
            <person name="Kazmierczak K.M."/>
            <person name="Andrzejewski T.M."/>
            <person name="Davidsen T.M."/>
            <person name="Wayne K.J."/>
            <person name="Tettelin H."/>
            <person name="Glass J.I."/>
            <person name="Rusch D."/>
            <person name="Podicherti R."/>
            <person name="Tsui H.-C.T."/>
            <person name="Winkler M.E."/>
        </authorList>
    </citation>
    <scope>NUCLEOTIDE SEQUENCE</scope>
</reference>
<name>A0A381UNF2_9ZZZZ</name>
<organism evidence="1">
    <name type="scientific">marine metagenome</name>
    <dbReference type="NCBI Taxonomy" id="408172"/>
    <lineage>
        <taxon>unclassified sequences</taxon>
        <taxon>metagenomes</taxon>
        <taxon>ecological metagenomes</taxon>
    </lineage>
</organism>
<gene>
    <name evidence="1" type="ORF">METZ01_LOCUS81197</name>
</gene>
<dbReference type="EMBL" id="UINC01006571">
    <property type="protein sequence ID" value="SVA28343.1"/>
    <property type="molecule type" value="Genomic_DNA"/>
</dbReference>